<gene>
    <name evidence="1" type="ORF">APTSU1_000466600</name>
</gene>
<proteinExistence type="predicted"/>
<dbReference type="EMBL" id="BAAFST010000005">
    <property type="protein sequence ID" value="GAB1289436.1"/>
    <property type="molecule type" value="Genomic_DNA"/>
</dbReference>
<dbReference type="Proteomes" id="UP001623349">
    <property type="component" value="Unassembled WGS sequence"/>
</dbReference>
<accession>A0ABQ0ERJ5</accession>
<evidence type="ECO:0000313" key="2">
    <source>
        <dbReference type="Proteomes" id="UP001623349"/>
    </source>
</evidence>
<protein>
    <submittedName>
        <fullName evidence="1">Mitochondrial-processing peptidase subunit beta</fullName>
    </submittedName>
</protein>
<organism evidence="1 2">
    <name type="scientific">Apodemus speciosus</name>
    <name type="common">Large Japanese field mouse</name>
    <dbReference type="NCBI Taxonomy" id="105296"/>
    <lineage>
        <taxon>Eukaryota</taxon>
        <taxon>Metazoa</taxon>
        <taxon>Chordata</taxon>
        <taxon>Craniata</taxon>
        <taxon>Vertebrata</taxon>
        <taxon>Euteleostomi</taxon>
        <taxon>Mammalia</taxon>
        <taxon>Eutheria</taxon>
        <taxon>Euarchontoglires</taxon>
        <taxon>Glires</taxon>
        <taxon>Rodentia</taxon>
        <taxon>Myomorpha</taxon>
        <taxon>Muroidea</taxon>
        <taxon>Muridae</taxon>
        <taxon>Murinae</taxon>
        <taxon>Apodemus</taxon>
    </lineage>
</organism>
<evidence type="ECO:0000313" key="1">
    <source>
        <dbReference type="EMBL" id="GAB1289436.1"/>
    </source>
</evidence>
<keyword evidence="2" id="KW-1185">Reference proteome</keyword>
<comment type="caution">
    <text evidence="1">The sequence shown here is derived from an EMBL/GenBank/DDBJ whole genome shotgun (WGS) entry which is preliminary data.</text>
</comment>
<sequence length="51" mass="6121">MGAHLNAYTSEETDRLLCQSLLERFAERYPKKQKMVLGTVWWLVRQEDCYL</sequence>
<name>A0ABQ0ERJ5_APOSI</name>
<reference evidence="1 2" key="1">
    <citation type="submission" date="2024-08" db="EMBL/GenBank/DDBJ databases">
        <title>The draft genome of Apodemus speciosus.</title>
        <authorList>
            <person name="Nabeshima K."/>
            <person name="Suzuki S."/>
            <person name="Onuma M."/>
        </authorList>
    </citation>
    <scope>NUCLEOTIDE SEQUENCE [LARGE SCALE GENOMIC DNA]</scope>
    <source>
        <strain evidence="1">IB14-021</strain>
    </source>
</reference>